<proteinExistence type="predicted"/>
<dbReference type="Proteomes" id="UP000244722">
    <property type="component" value="Unassembled WGS sequence"/>
</dbReference>
<accession>A0A2T6ZK36</accession>
<keyword evidence="2" id="KW-1185">Reference proteome</keyword>
<evidence type="ECO:0000313" key="1">
    <source>
        <dbReference type="EMBL" id="PUU75851.1"/>
    </source>
</evidence>
<dbReference type="AlphaFoldDB" id="A0A2T6ZK36"/>
<sequence length="233" mass="26173">MVSGRKTPQSLRCSMHKTMGLVINLFISAEDRISQRRTLPCNLSLLAIAHQIIHAVSDDHLSEWTDSEYYATGAQGLGRVANDCTAFPITQLKSRVGAANYRKIQLLPPSPTIRTSTSALVHTYTMDTYDNSVPLHRSEILYQEPHIVRDSMLECYYRRGGRRVPNICSGCGVHAVYPTALEINFDQQGYGWRAVLGFGYLTYLELRVAVGAKGWESNLQVLVSILRVQRRNT</sequence>
<name>A0A2T6ZK36_TUBBO</name>
<evidence type="ECO:0000313" key="2">
    <source>
        <dbReference type="Proteomes" id="UP000244722"/>
    </source>
</evidence>
<comment type="caution">
    <text evidence="1">The sequence shown here is derived from an EMBL/GenBank/DDBJ whole genome shotgun (WGS) entry which is preliminary data.</text>
</comment>
<reference evidence="1 2" key="1">
    <citation type="submission" date="2017-04" db="EMBL/GenBank/DDBJ databases">
        <title>Draft genome sequence of Tuber borchii Vittad., a whitish edible truffle.</title>
        <authorList>
            <consortium name="DOE Joint Genome Institute"/>
            <person name="Murat C."/>
            <person name="Kuo A."/>
            <person name="Barry K.W."/>
            <person name="Clum A."/>
            <person name="Dockter R.B."/>
            <person name="Fauchery L."/>
            <person name="Iotti M."/>
            <person name="Kohler A."/>
            <person name="Labutti K."/>
            <person name="Lindquist E.A."/>
            <person name="Lipzen A."/>
            <person name="Ohm R.A."/>
            <person name="Wang M."/>
            <person name="Grigoriev I.V."/>
            <person name="Zambonelli A."/>
            <person name="Martin F.M."/>
        </authorList>
    </citation>
    <scope>NUCLEOTIDE SEQUENCE [LARGE SCALE GENOMIC DNA]</scope>
    <source>
        <strain evidence="1 2">Tbo3840</strain>
    </source>
</reference>
<organism evidence="1 2">
    <name type="scientific">Tuber borchii</name>
    <name type="common">White truffle</name>
    <dbReference type="NCBI Taxonomy" id="42251"/>
    <lineage>
        <taxon>Eukaryota</taxon>
        <taxon>Fungi</taxon>
        <taxon>Dikarya</taxon>
        <taxon>Ascomycota</taxon>
        <taxon>Pezizomycotina</taxon>
        <taxon>Pezizomycetes</taxon>
        <taxon>Pezizales</taxon>
        <taxon>Tuberaceae</taxon>
        <taxon>Tuber</taxon>
    </lineage>
</organism>
<protein>
    <submittedName>
        <fullName evidence="1">Uncharacterized protein</fullName>
    </submittedName>
</protein>
<gene>
    <name evidence="1" type="ORF">B9Z19DRAFT_1067096</name>
</gene>
<dbReference type="EMBL" id="NESQ01000212">
    <property type="protein sequence ID" value="PUU75851.1"/>
    <property type="molecule type" value="Genomic_DNA"/>
</dbReference>